<comment type="similarity">
    <text evidence="1 6">Belongs to the protein prenyltransferase subunit alpha family.</text>
</comment>
<proteinExistence type="inferred from homology"/>
<protein>
    <recommendedName>
        <fullName evidence="6">Geranylgeranyl transferase type-2 subunit alpha</fullName>
        <ecNumber evidence="6">2.5.1.60</ecNumber>
    </recommendedName>
    <alternativeName>
        <fullName evidence="6">Geranylgeranyl transferase type II subunit alpha</fullName>
    </alternativeName>
</protein>
<evidence type="ECO:0000313" key="8">
    <source>
        <dbReference type="Proteomes" id="UP000078348"/>
    </source>
</evidence>
<comment type="catalytic activity">
    <reaction evidence="5 6">
        <text>geranylgeranyl diphosphate + L-cysteinyl-[protein] = S-geranylgeranyl-L-cysteinyl-[protein] + diphosphate</text>
        <dbReference type="Rhea" id="RHEA:21240"/>
        <dbReference type="Rhea" id="RHEA-COMP:10131"/>
        <dbReference type="Rhea" id="RHEA-COMP:11537"/>
        <dbReference type="ChEBI" id="CHEBI:29950"/>
        <dbReference type="ChEBI" id="CHEBI:33019"/>
        <dbReference type="ChEBI" id="CHEBI:57533"/>
        <dbReference type="ChEBI" id="CHEBI:86021"/>
        <dbReference type="EC" id="2.5.1.60"/>
    </reaction>
</comment>
<dbReference type="OrthoDB" id="1658at2759"/>
<name>A0A196S6N1_BLAHN</name>
<dbReference type="Gene3D" id="1.25.40.120">
    <property type="entry name" value="Protein prenylyltransferase"/>
    <property type="match status" value="1"/>
</dbReference>
<evidence type="ECO:0000256" key="5">
    <source>
        <dbReference type="ARBA" id="ARBA00047658"/>
    </source>
</evidence>
<evidence type="ECO:0000313" key="7">
    <source>
        <dbReference type="EMBL" id="OAO12703.1"/>
    </source>
</evidence>
<keyword evidence="8" id="KW-1185">Reference proteome</keyword>
<comment type="function">
    <text evidence="6">Catalyzes the transfer of a geranyl-geranyl moiety from geranyl-geranyl pyrophosphate to cysteines occuring in specific C-terminal amino acid sequences.</text>
</comment>
<keyword evidence="4" id="KW-0677">Repeat</keyword>
<sequence>MHGRLRRVKEKTEEELNIERVKAGKLKEAGLSVLAKIRSKDYSLEAYQLTSIMAKLNPDFYTVWNYRKDYLMQRMGNDENQQDAIQNLMKKEMELTEDIIRNKDPKCYAVWHHRRWVFKQCPSLLEQRELSLCEALLKLDQRNFHCWNHWMLICNMMNVSTEERLAFTMKRIEENPSNYSAWHFRCELINKTITEANAESVLKEELDLNLNGLYTECDDQSAWYYLRSLVYLIVKFVKSGVLAKEKGVALISNELEALAELEEAAPDCIYLTDFKTEIEHLLHTIE</sequence>
<gene>
    <name evidence="7" type="ORF">AV274_5618</name>
</gene>
<reference evidence="7 8" key="1">
    <citation type="submission" date="2016-05" db="EMBL/GenBank/DDBJ databases">
        <title>Nuclear genome of Blastocystis sp. subtype 1 NandII.</title>
        <authorList>
            <person name="Gentekaki E."/>
            <person name="Curtis B."/>
            <person name="Stairs C."/>
            <person name="Eme L."/>
            <person name="Herman E."/>
            <person name="Klimes V."/>
            <person name="Arias M.C."/>
            <person name="Elias M."/>
            <person name="Hilliou F."/>
            <person name="Klute M."/>
            <person name="Malik S.-B."/>
            <person name="Pightling A."/>
            <person name="Rachubinski R."/>
            <person name="Salas D."/>
            <person name="Schlacht A."/>
            <person name="Suga H."/>
            <person name="Archibald J."/>
            <person name="Ball S.G."/>
            <person name="Clark G."/>
            <person name="Dacks J."/>
            <person name="Van Der Giezen M."/>
            <person name="Tsaousis A."/>
            <person name="Roger A."/>
        </authorList>
    </citation>
    <scope>NUCLEOTIDE SEQUENCE [LARGE SCALE GENOMIC DNA]</scope>
    <source>
        <strain evidence="8">ATCC 50177 / NandII</strain>
    </source>
</reference>
<dbReference type="SUPFAM" id="SSF48439">
    <property type="entry name" value="Protein prenylyltransferase"/>
    <property type="match status" value="1"/>
</dbReference>
<dbReference type="GO" id="GO:0005968">
    <property type="term" value="C:Rab-protein geranylgeranyltransferase complex"/>
    <property type="evidence" value="ECO:0007669"/>
    <property type="project" value="TreeGrafter"/>
</dbReference>
<evidence type="ECO:0000256" key="6">
    <source>
        <dbReference type="RuleBase" id="RU367120"/>
    </source>
</evidence>
<dbReference type="PANTHER" id="PTHR11129:SF2">
    <property type="entry name" value="GERANYLGERANYL TRANSFERASE TYPE-2 SUBUNIT ALPHA"/>
    <property type="match status" value="1"/>
</dbReference>
<comment type="caution">
    <text evidence="7">The sequence shown here is derived from an EMBL/GenBank/DDBJ whole genome shotgun (WGS) entry which is preliminary data.</text>
</comment>
<dbReference type="Proteomes" id="UP000078348">
    <property type="component" value="Unassembled WGS sequence"/>
</dbReference>
<dbReference type="GO" id="GO:0097354">
    <property type="term" value="P:prenylation"/>
    <property type="evidence" value="ECO:0007669"/>
    <property type="project" value="UniProtKB-UniRule"/>
</dbReference>
<accession>A0A196S6N1</accession>
<keyword evidence="2 6" id="KW-0637">Prenyltransferase</keyword>
<dbReference type="PROSITE" id="PS51147">
    <property type="entry name" value="PFTA"/>
    <property type="match status" value="4"/>
</dbReference>
<dbReference type="PANTHER" id="PTHR11129">
    <property type="entry name" value="PROTEIN FARNESYLTRANSFERASE ALPHA SUBUNIT/RAB GERANYLGERANYL TRANSFERASE ALPHA SUBUNIT"/>
    <property type="match status" value="1"/>
</dbReference>
<evidence type="ECO:0000256" key="1">
    <source>
        <dbReference type="ARBA" id="ARBA00006734"/>
    </source>
</evidence>
<dbReference type="STRING" id="478820.A0A196S6N1"/>
<dbReference type="Pfam" id="PF01239">
    <property type="entry name" value="PPTA"/>
    <property type="match status" value="5"/>
</dbReference>
<dbReference type="EC" id="2.5.1.60" evidence="6"/>
<dbReference type="GO" id="GO:0004663">
    <property type="term" value="F:Rab geranylgeranyltransferase activity"/>
    <property type="evidence" value="ECO:0007669"/>
    <property type="project" value="UniProtKB-UniRule"/>
</dbReference>
<keyword evidence="3 6" id="KW-0808">Transferase</keyword>
<dbReference type="InterPro" id="IPR002088">
    <property type="entry name" value="Prenyl_trans_a"/>
</dbReference>
<evidence type="ECO:0000256" key="2">
    <source>
        <dbReference type="ARBA" id="ARBA00022602"/>
    </source>
</evidence>
<evidence type="ECO:0000256" key="4">
    <source>
        <dbReference type="ARBA" id="ARBA00022737"/>
    </source>
</evidence>
<dbReference type="EMBL" id="LXWW01000523">
    <property type="protein sequence ID" value="OAO12703.1"/>
    <property type="molecule type" value="Genomic_DNA"/>
</dbReference>
<dbReference type="AlphaFoldDB" id="A0A196S6N1"/>
<organism evidence="7 8">
    <name type="scientific">Blastocystis sp. subtype 1 (strain ATCC 50177 / NandII)</name>
    <dbReference type="NCBI Taxonomy" id="478820"/>
    <lineage>
        <taxon>Eukaryota</taxon>
        <taxon>Sar</taxon>
        <taxon>Stramenopiles</taxon>
        <taxon>Bigyra</taxon>
        <taxon>Opalozoa</taxon>
        <taxon>Opalinata</taxon>
        <taxon>Blastocystidae</taxon>
        <taxon>Blastocystis</taxon>
    </lineage>
</organism>
<evidence type="ECO:0000256" key="3">
    <source>
        <dbReference type="ARBA" id="ARBA00022679"/>
    </source>
</evidence>